<dbReference type="EMBL" id="WBOT01000014">
    <property type="protein sequence ID" value="KAB2329133.1"/>
    <property type="molecule type" value="Genomic_DNA"/>
</dbReference>
<evidence type="ECO:0000256" key="4">
    <source>
        <dbReference type="ARBA" id="ARBA00023274"/>
    </source>
</evidence>
<keyword evidence="2 5" id="KW-0694">RNA-binding</keyword>
<dbReference type="SUPFAM" id="SSF50715">
    <property type="entry name" value="Ribosomal protein L25-like"/>
    <property type="match status" value="1"/>
</dbReference>
<feature type="domain" description="Large ribosomal subunit protein bL25 L25" evidence="7">
    <location>
        <begin position="5"/>
        <end position="91"/>
    </location>
</feature>
<dbReference type="InterPro" id="IPR011035">
    <property type="entry name" value="Ribosomal_bL25/Gln-tRNA_synth"/>
</dbReference>
<dbReference type="GO" id="GO:0008097">
    <property type="term" value="F:5S rRNA binding"/>
    <property type="evidence" value="ECO:0007669"/>
    <property type="project" value="InterPro"/>
</dbReference>
<evidence type="ECO:0000256" key="5">
    <source>
        <dbReference type="HAMAP-Rule" id="MF_01334"/>
    </source>
</evidence>
<dbReference type="RefSeq" id="WP_151576132.1">
    <property type="nucleotide sequence ID" value="NZ_WBOT01000014.1"/>
</dbReference>
<evidence type="ECO:0000259" key="7">
    <source>
        <dbReference type="Pfam" id="PF01386"/>
    </source>
</evidence>
<sequence>MAVTLEAKKRSEFRHSSLTKIRHEGNIPAVVYGQKVESTPIYLSESDFIKTIKEVGRNGVFSLNVDGKKHEVMLTEYQTNSLRNNIVHVDFLAVDMSKEITAEVRVNLVGDAQGVKDGGVMQQSLHEVSVTATPNEIPSSVDVEVTDLQVNETITVADLKTSRSYSLNHDAEEVIASILPPKQEEEINSGEQQEEGTPEQEEGRETESE</sequence>
<comment type="caution">
    <text evidence="9">The sequence shown here is derived from an EMBL/GenBank/DDBJ whole genome shotgun (WGS) entry which is preliminary data.</text>
</comment>
<evidence type="ECO:0000256" key="1">
    <source>
        <dbReference type="ARBA" id="ARBA00022730"/>
    </source>
</evidence>
<keyword evidence="3 5" id="KW-0689">Ribosomal protein</keyword>
<evidence type="ECO:0000256" key="6">
    <source>
        <dbReference type="SAM" id="MobiDB-lite"/>
    </source>
</evidence>
<evidence type="ECO:0000259" key="8">
    <source>
        <dbReference type="Pfam" id="PF14693"/>
    </source>
</evidence>
<feature type="compositionally biased region" description="Acidic residues" evidence="6">
    <location>
        <begin position="186"/>
        <end position="200"/>
    </location>
</feature>
<feature type="domain" description="Large ribosomal subunit protein bL25 beta" evidence="8">
    <location>
        <begin position="99"/>
        <end position="182"/>
    </location>
</feature>
<dbReference type="InterPro" id="IPR020057">
    <property type="entry name" value="Ribosomal_bL25_b-dom"/>
</dbReference>
<evidence type="ECO:0000256" key="2">
    <source>
        <dbReference type="ARBA" id="ARBA00022884"/>
    </source>
</evidence>
<dbReference type="CDD" id="cd00495">
    <property type="entry name" value="Ribosomal_L25_TL5_CTC"/>
    <property type="match status" value="1"/>
</dbReference>
<dbReference type="PANTHER" id="PTHR33284:SF1">
    <property type="entry name" value="RIBOSOMAL PROTEIN L25_GLN-TRNA SYNTHETASE, ANTI-CODON-BINDING DOMAIN-CONTAINING PROTEIN"/>
    <property type="match status" value="1"/>
</dbReference>
<dbReference type="PANTHER" id="PTHR33284">
    <property type="entry name" value="RIBOSOMAL PROTEIN L25/GLN-TRNA SYNTHETASE, ANTI-CODON-BINDING DOMAIN-CONTAINING PROTEIN"/>
    <property type="match status" value="1"/>
</dbReference>
<comment type="similarity">
    <text evidence="5">Belongs to the bacterial ribosomal protein bL25 family. CTC subfamily.</text>
</comment>
<gene>
    <name evidence="5" type="primary">rplY</name>
    <name evidence="5" type="synonym">ctc</name>
    <name evidence="9" type="ORF">F7732_21845</name>
</gene>
<comment type="subunit">
    <text evidence="5">Part of the 50S ribosomal subunit; part of the 5S rRNA/L5/L18/L25 subcomplex. Contacts the 5S rRNA. Binds to the 5S rRNA independently of L5 and L18.</text>
</comment>
<dbReference type="Gene3D" id="2.40.240.10">
    <property type="entry name" value="Ribosomal Protein L25, Chain P"/>
    <property type="match status" value="1"/>
</dbReference>
<dbReference type="Pfam" id="PF01386">
    <property type="entry name" value="Ribosomal_L25p"/>
    <property type="match status" value="1"/>
</dbReference>
<keyword evidence="10" id="KW-1185">Reference proteome</keyword>
<dbReference type="InterPro" id="IPR029751">
    <property type="entry name" value="Ribosomal_L25_dom"/>
</dbReference>
<comment type="function">
    <text evidence="5">This is one of the proteins that binds to the 5S RNA in the ribosome where it forms part of the central protuberance.</text>
</comment>
<dbReference type="GO" id="GO:0022625">
    <property type="term" value="C:cytosolic large ribosomal subunit"/>
    <property type="evidence" value="ECO:0007669"/>
    <property type="project" value="TreeGrafter"/>
</dbReference>
<dbReference type="InterPro" id="IPR037121">
    <property type="entry name" value="Ribosomal_bL25_C"/>
</dbReference>
<reference evidence="9 10" key="1">
    <citation type="journal article" date="2014" name="Arch. Microbiol.">
        <title>Bacillus mesophilum sp. nov., strain IITR-54T, a novel 4-chlorobiphenyl dechlorinating bacterium.</title>
        <authorList>
            <person name="Manickam N."/>
            <person name="Singh N.K."/>
            <person name="Bajaj A."/>
            <person name="Kumar R.M."/>
            <person name="Kaur G."/>
            <person name="Kaur N."/>
            <person name="Bala M."/>
            <person name="Kumar A."/>
            <person name="Mayilraj S."/>
        </authorList>
    </citation>
    <scope>NUCLEOTIDE SEQUENCE [LARGE SCALE GENOMIC DNA]</scope>
    <source>
        <strain evidence="9 10">IITR-54</strain>
    </source>
</reference>
<feature type="region of interest" description="Disordered" evidence="6">
    <location>
        <begin position="174"/>
        <end position="209"/>
    </location>
</feature>
<dbReference type="GO" id="GO:0006412">
    <property type="term" value="P:translation"/>
    <property type="evidence" value="ECO:0007669"/>
    <property type="project" value="UniProtKB-UniRule"/>
</dbReference>
<dbReference type="OrthoDB" id="9790002at2"/>
<dbReference type="InterPro" id="IPR020930">
    <property type="entry name" value="Ribosomal_uL5_bac-type"/>
</dbReference>
<dbReference type="Pfam" id="PF14693">
    <property type="entry name" value="Ribosomal_TL5_C"/>
    <property type="match status" value="1"/>
</dbReference>
<dbReference type="HAMAP" id="MF_01334">
    <property type="entry name" value="Ribosomal_bL25_CTC"/>
    <property type="match status" value="1"/>
</dbReference>
<keyword evidence="4 5" id="KW-0687">Ribonucleoprotein</keyword>
<protein>
    <recommendedName>
        <fullName evidence="5">Large ribosomal subunit protein bL25</fullName>
    </recommendedName>
    <alternativeName>
        <fullName evidence="5">General stress protein CTC</fullName>
    </alternativeName>
</protein>
<dbReference type="Proteomes" id="UP000441354">
    <property type="component" value="Unassembled WGS sequence"/>
</dbReference>
<name>A0A7V7RJ05_9BACI</name>
<dbReference type="InterPro" id="IPR020056">
    <property type="entry name" value="Rbsml_bL25/Gln-tRNA_synth_N"/>
</dbReference>
<evidence type="ECO:0000313" key="10">
    <source>
        <dbReference type="Proteomes" id="UP000441354"/>
    </source>
</evidence>
<proteinExistence type="inferred from homology"/>
<dbReference type="GO" id="GO:0003735">
    <property type="term" value="F:structural constituent of ribosome"/>
    <property type="evidence" value="ECO:0007669"/>
    <property type="project" value="InterPro"/>
</dbReference>
<evidence type="ECO:0000256" key="3">
    <source>
        <dbReference type="ARBA" id="ARBA00022980"/>
    </source>
</evidence>
<dbReference type="NCBIfam" id="NF004133">
    <property type="entry name" value="PRK05618.2-4"/>
    <property type="match status" value="1"/>
</dbReference>
<dbReference type="Gene3D" id="2.170.120.20">
    <property type="entry name" value="Ribosomal protein L25, beta domain"/>
    <property type="match status" value="1"/>
</dbReference>
<keyword evidence="1 5" id="KW-0699">rRNA-binding</keyword>
<evidence type="ECO:0000313" key="9">
    <source>
        <dbReference type="EMBL" id="KAB2329133.1"/>
    </source>
</evidence>
<dbReference type="NCBIfam" id="TIGR00731">
    <property type="entry name" value="bL25_bact_ctc"/>
    <property type="match status" value="1"/>
</dbReference>
<accession>A0A7V7RJ05</accession>
<dbReference type="AlphaFoldDB" id="A0A7V7RJ05"/>
<organism evidence="9 10">
    <name type="scientific">Bacillus mesophilum</name>
    <dbReference type="NCBI Taxonomy" id="1071718"/>
    <lineage>
        <taxon>Bacteria</taxon>
        <taxon>Bacillati</taxon>
        <taxon>Bacillota</taxon>
        <taxon>Bacilli</taxon>
        <taxon>Bacillales</taxon>
        <taxon>Bacillaceae</taxon>
        <taxon>Bacillus</taxon>
    </lineage>
</organism>
<dbReference type="InterPro" id="IPR001021">
    <property type="entry name" value="Ribosomal_bL25_long"/>
</dbReference>